<sequence length="104" mass="11207">MHNKGRSGFDTRSTISQVDIEARLLRALSENPLVLTLLGALCEGFTAETSRLRAAPDAARTSKQAETEPVKRGHGEPSALGCLPHRRRTRRSPATPTGRSSNAS</sequence>
<keyword evidence="3" id="KW-1185">Reference proteome</keyword>
<feature type="compositionally biased region" description="Basic and acidic residues" evidence="1">
    <location>
        <begin position="63"/>
        <end position="75"/>
    </location>
</feature>
<reference evidence="2 3" key="1">
    <citation type="submission" date="2013-02" db="EMBL/GenBank/DDBJ databases">
        <authorList>
            <person name="Fiebig A."/>
            <person name="Goeker M."/>
            <person name="Klenk H.-P.P."/>
        </authorList>
    </citation>
    <scope>NUCLEOTIDE SEQUENCE [LARGE SCALE GENOMIC DNA]</scope>
    <source>
        <strain evidence="2 3">DSM 19309</strain>
    </source>
</reference>
<dbReference type="HOGENOM" id="CLU_2248124_0_0_5"/>
<evidence type="ECO:0000313" key="2">
    <source>
        <dbReference type="EMBL" id="EYD75110.1"/>
    </source>
</evidence>
<feature type="region of interest" description="Disordered" evidence="1">
    <location>
        <begin position="53"/>
        <end position="104"/>
    </location>
</feature>
<comment type="caution">
    <text evidence="2">The sequence shown here is derived from an EMBL/GenBank/DDBJ whole genome shotgun (WGS) entry which is preliminary data.</text>
</comment>
<dbReference type="EMBL" id="AOSK01000092">
    <property type="protein sequence ID" value="EYD75110.1"/>
    <property type="molecule type" value="Genomic_DNA"/>
</dbReference>
<gene>
    <name evidence="2" type="ORF">Rumeso_03318</name>
</gene>
<name>A0A017HLC3_9RHOB</name>
<evidence type="ECO:0000256" key="1">
    <source>
        <dbReference type="SAM" id="MobiDB-lite"/>
    </source>
</evidence>
<evidence type="ECO:0000313" key="3">
    <source>
        <dbReference type="Proteomes" id="UP000019666"/>
    </source>
</evidence>
<protein>
    <submittedName>
        <fullName evidence="2">Uncharacterized protein</fullName>
    </submittedName>
</protein>
<dbReference type="AlphaFoldDB" id="A0A017HLC3"/>
<proteinExistence type="predicted"/>
<dbReference type="Proteomes" id="UP000019666">
    <property type="component" value="Unassembled WGS sequence"/>
</dbReference>
<feature type="compositionally biased region" description="Low complexity" evidence="1">
    <location>
        <begin position="92"/>
        <end position="104"/>
    </location>
</feature>
<accession>A0A017HLC3</accession>
<organism evidence="2 3">
    <name type="scientific">Rubellimicrobium mesophilum DSM 19309</name>
    <dbReference type="NCBI Taxonomy" id="442562"/>
    <lineage>
        <taxon>Bacteria</taxon>
        <taxon>Pseudomonadati</taxon>
        <taxon>Pseudomonadota</taxon>
        <taxon>Alphaproteobacteria</taxon>
        <taxon>Rhodobacterales</taxon>
        <taxon>Roseobacteraceae</taxon>
        <taxon>Rubellimicrobium</taxon>
    </lineage>
</organism>